<dbReference type="PANTHER" id="PTHR48475:SF2">
    <property type="entry name" value="RIBONUCLEASE H"/>
    <property type="match status" value="1"/>
</dbReference>
<accession>A0AAD8GY26</accession>
<dbReference type="Pfam" id="PF13456">
    <property type="entry name" value="RVT_3"/>
    <property type="match status" value="1"/>
</dbReference>
<name>A0AAD8GY26_9APIA</name>
<dbReference type="InterPro" id="IPR036397">
    <property type="entry name" value="RNaseH_sf"/>
</dbReference>
<gene>
    <name evidence="2" type="ORF">POM88_050055</name>
    <name evidence="3" type="ORF">POM88_050057</name>
</gene>
<dbReference type="GO" id="GO:0004523">
    <property type="term" value="F:RNA-DNA hybrid ribonuclease activity"/>
    <property type="evidence" value="ECO:0007669"/>
    <property type="project" value="InterPro"/>
</dbReference>
<keyword evidence="4" id="KW-1185">Reference proteome</keyword>
<dbReference type="AlphaFoldDB" id="A0AAD8GY26"/>
<evidence type="ECO:0000313" key="2">
    <source>
        <dbReference type="EMBL" id="KAK1356799.1"/>
    </source>
</evidence>
<protein>
    <recommendedName>
        <fullName evidence="1">RNase H type-1 domain-containing protein</fullName>
    </recommendedName>
</protein>
<dbReference type="GO" id="GO:0003676">
    <property type="term" value="F:nucleic acid binding"/>
    <property type="evidence" value="ECO:0007669"/>
    <property type="project" value="InterPro"/>
</dbReference>
<dbReference type="InterPro" id="IPR012337">
    <property type="entry name" value="RNaseH-like_sf"/>
</dbReference>
<sequence length="117" mass="13432">MVFKEYWVLYFDGASKKNQVERVWCYKVSTDSSLSFVGALRVKSLKVCGDSRLVVSQVNGEFEAKDETMARYLKLVKAIMTQFDECYLEQIPREENMKVDTLSKFASSEIENYAGSV</sequence>
<dbReference type="InterPro" id="IPR002156">
    <property type="entry name" value="RNaseH_domain"/>
</dbReference>
<dbReference type="EMBL" id="JAUIZM010000011">
    <property type="protein sequence ID" value="KAK1356801.1"/>
    <property type="molecule type" value="Genomic_DNA"/>
</dbReference>
<reference evidence="2" key="2">
    <citation type="submission" date="2023-05" db="EMBL/GenBank/DDBJ databases">
        <authorList>
            <person name="Schelkunov M.I."/>
        </authorList>
    </citation>
    <scope>NUCLEOTIDE SEQUENCE</scope>
    <source>
        <strain evidence="2">Hsosn_3</strain>
        <tissue evidence="2">Leaf</tissue>
    </source>
</reference>
<reference evidence="2" key="1">
    <citation type="submission" date="2023-02" db="EMBL/GenBank/DDBJ databases">
        <title>Genome of toxic invasive species Heracleum sosnowskyi carries increased number of genes despite the absence of recent whole-genome duplications.</title>
        <authorList>
            <person name="Schelkunov M."/>
            <person name="Shtratnikova V."/>
            <person name="Makarenko M."/>
            <person name="Klepikova A."/>
            <person name="Omelchenko D."/>
            <person name="Novikova G."/>
            <person name="Obukhova E."/>
            <person name="Bogdanov V."/>
            <person name="Penin A."/>
            <person name="Logacheva M."/>
        </authorList>
    </citation>
    <scope>NUCLEOTIDE SEQUENCE</scope>
    <source>
        <strain evidence="2">Hsosn_3</strain>
        <tissue evidence="2">Leaf</tissue>
    </source>
</reference>
<comment type="caution">
    <text evidence="2">The sequence shown here is derived from an EMBL/GenBank/DDBJ whole genome shotgun (WGS) entry which is preliminary data.</text>
</comment>
<evidence type="ECO:0000313" key="4">
    <source>
        <dbReference type="Proteomes" id="UP001237642"/>
    </source>
</evidence>
<dbReference type="SUPFAM" id="SSF53098">
    <property type="entry name" value="Ribonuclease H-like"/>
    <property type="match status" value="1"/>
</dbReference>
<proteinExistence type="predicted"/>
<dbReference type="EMBL" id="JAUIZM010000011">
    <property type="protein sequence ID" value="KAK1356799.1"/>
    <property type="molecule type" value="Genomic_DNA"/>
</dbReference>
<evidence type="ECO:0000259" key="1">
    <source>
        <dbReference type="Pfam" id="PF13456"/>
    </source>
</evidence>
<dbReference type="Gene3D" id="3.30.420.10">
    <property type="entry name" value="Ribonuclease H-like superfamily/Ribonuclease H"/>
    <property type="match status" value="1"/>
</dbReference>
<organism evidence="2 4">
    <name type="scientific">Heracleum sosnowskyi</name>
    <dbReference type="NCBI Taxonomy" id="360622"/>
    <lineage>
        <taxon>Eukaryota</taxon>
        <taxon>Viridiplantae</taxon>
        <taxon>Streptophyta</taxon>
        <taxon>Embryophyta</taxon>
        <taxon>Tracheophyta</taxon>
        <taxon>Spermatophyta</taxon>
        <taxon>Magnoliopsida</taxon>
        <taxon>eudicotyledons</taxon>
        <taxon>Gunneridae</taxon>
        <taxon>Pentapetalae</taxon>
        <taxon>asterids</taxon>
        <taxon>campanulids</taxon>
        <taxon>Apiales</taxon>
        <taxon>Apiaceae</taxon>
        <taxon>Apioideae</taxon>
        <taxon>apioid superclade</taxon>
        <taxon>Tordylieae</taxon>
        <taxon>Tordyliinae</taxon>
        <taxon>Heracleum</taxon>
    </lineage>
</organism>
<dbReference type="PANTHER" id="PTHR48475">
    <property type="entry name" value="RIBONUCLEASE H"/>
    <property type="match status" value="1"/>
</dbReference>
<dbReference type="Proteomes" id="UP001237642">
    <property type="component" value="Unassembled WGS sequence"/>
</dbReference>
<evidence type="ECO:0000313" key="3">
    <source>
        <dbReference type="EMBL" id="KAK1356801.1"/>
    </source>
</evidence>
<feature type="domain" description="RNase H type-1" evidence="1">
    <location>
        <begin position="34"/>
        <end position="106"/>
    </location>
</feature>